<dbReference type="Proteomes" id="UP001054945">
    <property type="component" value="Unassembled WGS sequence"/>
</dbReference>
<dbReference type="AlphaFoldDB" id="A0AAV4TXV6"/>
<accession>A0AAV4TXV6</accession>
<proteinExistence type="predicted"/>
<evidence type="ECO:0000313" key="2">
    <source>
        <dbReference type="Proteomes" id="UP001054945"/>
    </source>
</evidence>
<name>A0AAV4TXV6_CAEEX</name>
<sequence length="114" mass="13323">MFEITFSRVLTAEWKFVECRKGLLYWSSGDVCWQCGITLKFESICCAQYINSCKNRGDSRDSEIGHMCNLYTTHKCGALTVTYLLVDKDRFLPLILGRRDVGDIQRRIRDMQFH</sequence>
<protein>
    <submittedName>
        <fullName evidence="1">Uncharacterized protein</fullName>
    </submittedName>
</protein>
<comment type="caution">
    <text evidence="1">The sequence shown here is derived from an EMBL/GenBank/DDBJ whole genome shotgun (WGS) entry which is preliminary data.</text>
</comment>
<keyword evidence="2" id="KW-1185">Reference proteome</keyword>
<gene>
    <name evidence="1" type="ORF">CEXT_121301</name>
</gene>
<reference evidence="1 2" key="1">
    <citation type="submission" date="2021-06" db="EMBL/GenBank/DDBJ databases">
        <title>Caerostris extrusa draft genome.</title>
        <authorList>
            <person name="Kono N."/>
            <person name="Arakawa K."/>
        </authorList>
    </citation>
    <scope>NUCLEOTIDE SEQUENCE [LARGE SCALE GENOMIC DNA]</scope>
</reference>
<dbReference type="EMBL" id="BPLR01011992">
    <property type="protein sequence ID" value="GIY50535.1"/>
    <property type="molecule type" value="Genomic_DNA"/>
</dbReference>
<organism evidence="1 2">
    <name type="scientific">Caerostris extrusa</name>
    <name type="common">Bark spider</name>
    <name type="synonym">Caerostris bankana</name>
    <dbReference type="NCBI Taxonomy" id="172846"/>
    <lineage>
        <taxon>Eukaryota</taxon>
        <taxon>Metazoa</taxon>
        <taxon>Ecdysozoa</taxon>
        <taxon>Arthropoda</taxon>
        <taxon>Chelicerata</taxon>
        <taxon>Arachnida</taxon>
        <taxon>Araneae</taxon>
        <taxon>Araneomorphae</taxon>
        <taxon>Entelegynae</taxon>
        <taxon>Araneoidea</taxon>
        <taxon>Araneidae</taxon>
        <taxon>Caerostris</taxon>
    </lineage>
</organism>
<evidence type="ECO:0000313" key="1">
    <source>
        <dbReference type="EMBL" id="GIY50535.1"/>
    </source>
</evidence>